<dbReference type="EMBL" id="JBHSWB010000001">
    <property type="protein sequence ID" value="MFC6659530.1"/>
    <property type="molecule type" value="Genomic_DNA"/>
</dbReference>
<accession>A0ABW1ZHJ8</accession>
<dbReference type="GO" id="GO:0016787">
    <property type="term" value="F:hydrolase activity"/>
    <property type="evidence" value="ECO:0007669"/>
    <property type="project" value="UniProtKB-KW"/>
</dbReference>
<evidence type="ECO:0000259" key="1">
    <source>
        <dbReference type="PROSITE" id="PS51832"/>
    </source>
</evidence>
<feature type="domain" description="HD-GYP" evidence="1">
    <location>
        <begin position="1"/>
        <end position="97"/>
    </location>
</feature>
<dbReference type="PROSITE" id="PS51832">
    <property type="entry name" value="HD_GYP"/>
    <property type="match status" value="1"/>
</dbReference>
<dbReference type="InterPro" id="IPR037522">
    <property type="entry name" value="HD_GYP_dom"/>
</dbReference>
<evidence type="ECO:0000313" key="2">
    <source>
        <dbReference type="EMBL" id="MFC6659530.1"/>
    </source>
</evidence>
<name>A0ABW1ZHJ8_9DEIO</name>
<comment type="caution">
    <text evidence="2">The sequence shown here is derived from an EMBL/GenBank/DDBJ whole genome shotgun (WGS) entry which is preliminary data.</text>
</comment>
<dbReference type="Gene3D" id="1.10.3210.10">
    <property type="entry name" value="Hypothetical protein af1432"/>
    <property type="match status" value="1"/>
</dbReference>
<dbReference type="SUPFAM" id="SSF109604">
    <property type="entry name" value="HD-domain/PDEase-like"/>
    <property type="match status" value="1"/>
</dbReference>
<sequence>MLRLAEEIARTHHERWDGSGYPLGLRGEAIPLTGRIVAVADVFDALTQSRPYKAAWTTQQALQEIQAQAGRQFDPTIVAAALQVLPDAAPGQDHALPLPEEDVAPILGVFEQLLAERTAGDPALYDVEPDAD</sequence>
<reference evidence="3" key="1">
    <citation type="journal article" date="2019" name="Int. J. Syst. Evol. Microbiol.">
        <title>The Global Catalogue of Microorganisms (GCM) 10K type strain sequencing project: providing services to taxonomists for standard genome sequencing and annotation.</title>
        <authorList>
            <consortium name="The Broad Institute Genomics Platform"/>
            <consortium name="The Broad Institute Genome Sequencing Center for Infectious Disease"/>
            <person name="Wu L."/>
            <person name="Ma J."/>
        </authorList>
    </citation>
    <scope>NUCLEOTIDE SEQUENCE [LARGE SCALE GENOMIC DNA]</scope>
    <source>
        <strain evidence="3">CCUG 63830</strain>
    </source>
</reference>
<dbReference type="InterPro" id="IPR052020">
    <property type="entry name" value="Cyclic_di-GMP/3'3'-cGAMP_PDE"/>
</dbReference>
<protein>
    <submittedName>
        <fullName evidence="2">HD-GYP domain-containing protein</fullName>
        <ecNumber evidence="2">3.1.4.-</ecNumber>
    </submittedName>
</protein>
<dbReference type="RefSeq" id="WP_380058130.1">
    <property type="nucleotide sequence ID" value="NZ_JBHSWB010000001.1"/>
</dbReference>
<dbReference type="EC" id="3.1.4.-" evidence="2"/>
<keyword evidence="2" id="KW-0378">Hydrolase</keyword>
<dbReference type="PANTHER" id="PTHR45228">
    <property type="entry name" value="CYCLIC DI-GMP PHOSPHODIESTERASE TM_0186-RELATED"/>
    <property type="match status" value="1"/>
</dbReference>
<dbReference type="Pfam" id="PF13487">
    <property type="entry name" value="HD_5"/>
    <property type="match status" value="1"/>
</dbReference>
<dbReference type="PANTHER" id="PTHR45228:SF8">
    <property type="entry name" value="TWO-COMPONENT RESPONSE REGULATOR-RELATED"/>
    <property type="match status" value="1"/>
</dbReference>
<dbReference type="Proteomes" id="UP001596317">
    <property type="component" value="Unassembled WGS sequence"/>
</dbReference>
<dbReference type="InterPro" id="IPR003607">
    <property type="entry name" value="HD/PDEase_dom"/>
</dbReference>
<evidence type="ECO:0000313" key="3">
    <source>
        <dbReference type="Proteomes" id="UP001596317"/>
    </source>
</evidence>
<organism evidence="2 3">
    <name type="scientific">Deinococcus multiflagellatus</name>
    <dbReference type="NCBI Taxonomy" id="1656887"/>
    <lineage>
        <taxon>Bacteria</taxon>
        <taxon>Thermotogati</taxon>
        <taxon>Deinococcota</taxon>
        <taxon>Deinococci</taxon>
        <taxon>Deinococcales</taxon>
        <taxon>Deinococcaceae</taxon>
        <taxon>Deinococcus</taxon>
    </lineage>
</organism>
<dbReference type="CDD" id="cd00077">
    <property type="entry name" value="HDc"/>
    <property type="match status" value="1"/>
</dbReference>
<gene>
    <name evidence="2" type="ORF">ACFP90_03455</name>
</gene>
<proteinExistence type="predicted"/>
<keyword evidence="3" id="KW-1185">Reference proteome</keyword>